<gene>
    <name evidence="7" type="ORF">TorRG33x02_332500</name>
</gene>
<evidence type="ECO:0000256" key="3">
    <source>
        <dbReference type="ARBA" id="ARBA00022833"/>
    </source>
</evidence>
<dbReference type="PROSITE" id="PS00518">
    <property type="entry name" value="ZF_RING_1"/>
    <property type="match status" value="1"/>
</dbReference>
<keyword evidence="2 4" id="KW-0863">Zinc-finger</keyword>
<organism evidence="7 8">
    <name type="scientific">Trema orientale</name>
    <name type="common">Charcoal tree</name>
    <name type="synonym">Celtis orientalis</name>
    <dbReference type="NCBI Taxonomy" id="63057"/>
    <lineage>
        <taxon>Eukaryota</taxon>
        <taxon>Viridiplantae</taxon>
        <taxon>Streptophyta</taxon>
        <taxon>Embryophyta</taxon>
        <taxon>Tracheophyta</taxon>
        <taxon>Spermatophyta</taxon>
        <taxon>Magnoliopsida</taxon>
        <taxon>eudicotyledons</taxon>
        <taxon>Gunneridae</taxon>
        <taxon>Pentapetalae</taxon>
        <taxon>rosids</taxon>
        <taxon>fabids</taxon>
        <taxon>Rosales</taxon>
        <taxon>Cannabaceae</taxon>
        <taxon>Trema</taxon>
    </lineage>
</organism>
<dbReference type="PANTHER" id="PTHR47692:SF2">
    <property type="entry name" value="ZINC FINGER RING-TYPE DOMAIN CONTAINING PROTEIN"/>
    <property type="match status" value="1"/>
</dbReference>
<accession>A0A2P5B598</accession>
<dbReference type="InterPro" id="IPR013083">
    <property type="entry name" value="Znf_RING/FYVE/PHD"/>
</dbReference>
<dbReference type="SMART" id="SM00184">
    <property type="entry name" value="RING"/>
    <property type="match status" value="1"/>
</dbReference>
<evidence type="ECO:0000259" key="6">
    <source>
        <dbReference type="PROSITE" id="PS50089"/>
    </source>
</evidence>
<reference evidence="8" key="1">
    <citation type="submission" date="2016-06" db="EMBL/GenBank/DDBJ databases">
        <title>Parallel loss of symbiosis genes in relatives of nitrogen-fixing non-legume Parasponia.</title>
        <authorList>
            <person name="Van Velzen R."/>
            <person name="Holmer R."/>
            <person name="Bu F."/>
            <person name="Rutten L."/>
            <person name="Van Zeijl A."/>
            <person name="Liu W."/>
            <person name="Santuari L."/>
            <person name="Cao Q."/>
            <person name="Sharma T."/>
            <person name="Shen D."/>
            <person name="Roswanjaya Y."/>
            <person name="Wardhani T."/>
            <person name="Kalhor M.S."/>
            <person name="Jansen J."/>
            <person name="Van den Hoogen J."/>
            <person name="Gungor B."/>
            <person name="Hartog M."/>
            <person name="Hontelez J."/>
            <person name="Verver J."/>
            <person name="Yang W.-C."/>
            <person name="Schijlen E."/>
            <person name="Repin R."/>
            <person name="Schilthuizen M."/>
            <person name="Schranz E."/>
            <person name="Heidstra R."/>
            <person name="Miyata K."/>
            <person name="Fedorova E."/>
            <person name="Kohlen W."/>
            <person name="Bisseling T."/>
            <person name="Smit S."/>
            <person name="Geurts R."/>
        </authorList>
    </citation>
    <scope>NUCLEOTIDE SEQUENCE [LARGE SCALE GENOMIC DNA]</scope>
    <source>
        <strain evidence="8">cv. RG33-2</strain>
    </source>
</reference>
<dbReference type="SUPFAM" id="SSF57850">
    <property type="entry name" value="RING/U-box"/>
    <property type="match status" value="1"/>
</dbReference>
<feature type="compositionally biased region" description="Low complexity" evidence="5">
    <location>
        <begin position="19"/>
        <end position="30"/>
    </location>
</feature>
<dbReference type="FunCoup" id="A0A2P5B598">
    <property type="interactions" value="607"/>
</dbReference>
<proteinExistence type="predicted"/>
<dbReference type="AlphaFoldDB" id="A0A2P5B598"/>
<name>A0A2P5B598_TREOI</name>
<dbReference type="Gene3D" id="3.30.40.10">
    <property type="entry name" value="Zinc/RING finger domain, C3HC4 (zinc finger)"/>
    <property type="match status" value="1"/>
</dbReference>
<dbReference type="Pfam" id="PF00097">
    <property type="entry name" value="zf-C3HC4"/>
    <property type="match status" value="1"/>
</dbReference>
<comment type="caution">
    <text evidence="7">The sequence shown here is derived from an EMBL/GenBank/DDBJ whole genome shotgun (WGS) entry which is preliminary data.</text>
</comment>
<evidence type="ECO:0000256" key="2">
    <source>
        <dbReference type="ARBA" id="ARBA00022771"/>
    </source>
</evidence>
<evidence type="ECO:0000313" key="7">
    <source>
        <dbReference type="EMBL" id="PON43953.1"/>
    </source>
</evidence>
<evidence type="ECO:0000256" key="4">
    <source>
        <dbReference type="PROSITE-ProRule" id="PRU00175"/>
    </source>
</evidence>
<keyword evidence="7" id="KW-0675">Receptor</keyword>
<keyword evidence="3" id="KW-0862">Zinc</keyword>
<keyword evidence="8" id="KW-1185">Reference proteome</keyword>
<evidence type="ECO:0000256" key="1">
    <source>
        <dbReference type="ARBA" id="ARBA00022723"/>
    </source>
</evidence>
<feature type="domain" description="RING-type" evidence="6">
    <location>
        <begin position="35"/>
        <end position="84"/>
    </location>
</feature>
<protein>
    <submittedName>
        <fullName evidence="7">TNF receptor-associated factor</fullName>
    </submittedName>
</protein>
<feature type="region of interest" description="Disordered" evidence="5">
    <location>
        <begin position="1"/>
        <end position="31"/>
    </location>
</feature>
<dbReference type="Proteomes" id="UP000237000">
    <property type="component" value="Unassembled WGS sequence"/>
</dbReference>
<dbReference type="OrthoDB" id="21204at2759"/>
<dbReference type="InterPro" id="IPR018957">
    <property type="entry name" value="Znf_C3HC4_RING-type"/>
</dbReference>
<dbReference type="STRING" id="63057.A0A2P5B598"/>
<evidence type="ECO:0000313" key="8">
    <source>
        <dbReference type="Proteomes" id="UP000237000"/>
    </source>
</evidence>
<dbReference type="GO" id="GO:0008270">
    <property type="term" value="F:zinc ion binding"/>
    <property type="evidence" value="ECO:0007669"/>
    <property type="project" value="UniProtKB-KW"/>
</dbReference>
<evidence type="ECO:0000256" key="5">
    <source>
        <dbReference type="SAM" id="MobiDB-lite"/>
    </source>
</evidence>
<feature type="compositionally biased region" description="Acidic residues" evidence="5">
    <location>
        <begin position="1"/>
        <end position="18"/>
    </location>
</feature>
<keyword evidence="1" id="KW-0479">Metal-binding</keyword>
<dbReference type="PROSITE" id="PS50089">
    <property type="entry name" value="ZF_RING_2"/>
    <property type="match status" value="1"/>
</dbReference>
<dbReference type="PANTHER" id="PTHR47692">
    <property type="entry name" value="RING/U-BOX SUPERFAMILY PROTEIN"/>
    <property type="match status" value="1"/>
</dbReference>
<sequence>MKPEAEAEAEEAEAEEENITTATTSSSTSEDFNPCPICLGPFLQESYLDKCFHRFCYNCIRQWIKVVSGKRSCKLASVKCPLCKIENFSIIHGFDGTSFQQSYITQDFENGFVLTKAHKYRLQSYYTEPGFLSDIFSVSRYWKSHKYLQPNHWLHSWLRREIQALMQEEDVDIVVHHILGVINSFQTKSKREVQRKTPEAKSEEFRSLISEAARPFLAARTDRFVNEVELFLASGLTIEAYDAVYRQRLGWSAPGVTGESTEGELSEQRTTIPYLYIFDEDSDETD</sequence>
<dbReference type="InParanoid" id="A0A2P5B598"/>
<dbReference type="EMBL" id="JXTC01000604">
    <property type="protein sequence ID" value="PON43953.1"/>
    <property type="molecule type" value="Genomic_DNA"/>
</dbReference>
<dbReference type="InterPro" id="IPR017907">
    <property type="entry name" value="Znf_RING_CS"/>
</dbReference>
<dbReference type="InterPro" id="IPR001841">
    <property type="entry name" value="Znf_RING"/>
</dbReference>